<evidence type="ECO:0000256" key="6">
    <source>
        <dbReference type="HAMAP-Rule" id="MF_01369"/>
    </source>
</evidence>
<dbReference type="InterPro" id="IPR001014">
    <property type="entry name" value="Ribosomal_uL23_CS"/>
</dbReference>
<dbReference type="PANTHER" id="PTHR11620">
    <property type="entry name" value="60S RIBOSOMAL PROTEIN L23A"/>
    <property type="match status" value="1"/>
</dbReference>
<name>A0A1F4UDS6_UNCW3</name>
<evidence type="ECO:0000256" key="5">
    <source>
        <dbReference type="ARBA" id="ARBA00023274"/>
    </source>
</evidence>
<gene>
    <name evidence="6" type="primary">rplW</name>
    <name evidence="8" type="ORF">A2Y85_00020</name>
</gene>
<dbReference type="GO" id="GO:0003735">
    <property type="term" value="F:structural constituent of ribosome"/>
    <property type="evidence" value="ECO:0007669"/>
    <property type="project" value="InterPro"/>
</dbReference>
<comment type="function">
    <text evidence="6">One of the early assembly proteins it binds 23S rRNA. One of the proteins that surrounds the polypeptide exit tunnel on the outside of the ribosome. Forms the main docking site for trigger factor binding to the ribosome.</text>
</comment>
<dbReference type="InterPro" id="IPR013025">
    <property type="entry name" value="Ribosomal_uL23-like"/>
</dbReference>
<dbReference type="Proteomes" id="UP000177025">
    <property type="component" value="Unassembled WGS sequence"/>
</dbReference>
<keyword evidence="4 6" id="KW-0689">Ribosomal protein</keyword>
<sequence length="94" mass="10954">MHYERIIRRALITEKADRLRESNIYQFEVLKDANKHQIKQAVEKLFGVTVLNVRTSINQGKQRRLGRSQGYRPDFKKATVTLKSGQKIELIEGV</sequence>
<evidence type="ECO:0000313" key="8">
    <source>
        <dbReference type="EMBL" id="OGC43067.1"/>
    </source>
</evidence>
<dbReference type="NCBIfam" id="NF004363">
    <property type="entry name" value="PRK05738.2-4"/>
    <property type="match status" value="1"/>
</dbReference>
<dbReference type="FunFam" id="3.30.70.330:FF:000001">
    <property type="entry name" value="50S ribosomal protein L23"/>
    <property type="match status" value="1"/>
</dbReference>
<evidence type="ECO:0000256" key="4">
    <source>
        <dbReference type="ARBA" id="ARBA00022980"/>
    </source>
</evidence>
<dbReference type="Pfam" id="PF00276">
    <property type="entry name" value="Ribosomal_L23"/>
    <property type="match status" value="1"/>
</dbReference>
<dbReference type="NCBIfam" id="NF004366">
    <property type="entry name" value="PRK05738.3-2"/>
    <property type="match status" value="1"/>
</dbReference>
<evidence type="ECO:0000256" key="1">
    <source>
        <dbReference type="ARBA" id="ARBA00006700"/>
    </source>
</evidence>
<protein>
    <recommendedName>
        <fullName evidence="6">Large ribosomal subunit protein uL23</fullName>
    </recommendedName>
</protein>
<dbReference type="GO" id="GO:0005840">
    <property type="term" value="C:ribosome"/>
    <property type="evidence" value="ECO:0007669"/>
    <property type="project" value="UniProtKB-KW"/>
</dbReference>
<comment type="caution">
    <text evidence="8">The sequence shown here is derived from an EMBL/GenBank/DDBJ whole genome shotgun (WGS) entry which is preliminary data.</text>
</comment>
<dbReference type="GO" id="GO:0006412">
    <property type="term" value="P:translation"/>
    <property type="evidence" value="ECO:0007669"/>
    <property type="project" value="UniProtKB-UniRule"/>
</dbReference>
<dbReference type="Gene3D" id="3.30.70.330">
    <property type="match status" value="1"/>
</dbReference>
<dbReference type="GO" id="GO:1990904">
    <property type="term" value="C:ribonucleoprotein complex"/>
    <property type="evidence" value="ECO:0007669"/>
    <property type="project" value="UniProtKB-KW"/>
</dbReference>
<accession>A0A1F4UDS6</accession>
<dbReference type="InterPro" id="IPR012678">
    <property type="entry name" value="Ribosomal_uL23/eL15/eS24_sf"/>
</dbReference>
<keyword evidence="3 6" id="KW-0694">RNA-binding</keyword>
<comment type="similarity">
    <text evidence="1 6 7">Belongs to the universal ribosomal protein uL23 family.</text>
</comment>
<dbReference type="InterPro" id="IPR012677">
    <property type="entry name" value="Nucleotide-bd_a/b_plait_sf"/>
</dbReference>
<evidence type="ECO:0000256" key="7">
    <source>
        <dbReference type="RuleBase" id="RU003934"/>
    </source>
</evidence>
<comment type="subunit">
    <text evidence="6">Part of the 50S ribosomal subunit. Contacts protein L29, and trigger factor when it is bound to the ribosome.</text>
</comment>
<keyword evidence="5 6" id="KW-0687">Ribonucleoprotein</keyword>
<dbReference type="GO" id="GO:0019843">
    <property type="term" value="F:rRNA binding"/>
    <property type="evidence" value="ECO:0007669"/>
    <property type="project" value="UniProtKB-UniRule"/>
</dbReference>
<dbReference type="AlphaFoldDB" id="A0A1F4UDS6"/>
<evidence type="ECO:0000256" key="2">
    <source>
        <dbReference type="ARBA" id="ARBA00022730"/>
    </source>
</evidence>
<dbReference type="HAMAP" id="MF_01369_B">
    <property type="entry name" value="Ribosomal_uL23_B"/>
    <property type="match status" value="1"/>
</dbReference>
<dbReference type="EMBL" id="MEUM01000038">
    <property type="protein sequence ID" value="OGC43067.1"/>
    <property type="molecule type" value="Genomic_DNA"/>
</dbReference>
<evidence type="ECO:0000313" key="9">
    <source>
        <dbReference type="Proteomes" id="UP000177025"/>
    </source>
</evidence>
<dbReference type="PROSITE" id="PS00050">
    <property type="entry name" value="RIBOSOMAL_L23"/>
    <property type="match status" value="1"/>
</dbReference>
<keyword evidence="2 6" id="KW-0699">rRNA-binding</keyword>
<reference evidence="8 9" key="1">
    <citation type="journal article" date="2016" name="Nat. Commun.">
        <title>Thousands of microbial genomes shed light on interconnected biogeochemical processes in an aquifer system.</title>
        <authorList>
            <person name="Anantharaman K."/>
            <person name="Brown C.T."/>
            <person name="Hug L.A."/>
            <person name="Sharon I."/>
            <person name="Castelle C.J."/>
            <person name="Probst A.J."/>
            <person name="Thomas B.C."/>
            <person name="Singh A."/>
            <person name="Wilkins M.J."/>
            <person name="Karaoz U."/>
            <person name="Brodie E.L."/>
            <person name="Williams K.H."/>
            <person name="Hubbard S.S."/>
            <person name="Banfield J.F."/>
        </authorList>
    </citation>
    <scope>NUCLEOTIDE SEQUENCE [LARGE SCALE GENOMIC DNA]</scope>
</reference>
<proteinExistence type="inferred from homology"/>
<organism evidence="8 9">
    <name type="scientific">candidate division WOR-3 bacterium RBG_13_43_14</name>
    <dbReference type="NCBI Taxonomy" id="1802590"/>
    <lineage>
        <taxon>Bacteria</taxon>
        <taxon>Bacteria division WOR-3</taxon>
    </lineage>
</organism>
<evidence type="ECO:0000256" key="3">
    <source>
        <dbReference type="ARBA" id="ARBA00022884"/>
    </source>
</evidence>
<dbReference type="SUPFAM" id="SSF54189">
    <property type="entry name" value="Ribosomal proteins S24e, L23 and L15e"/>
    <property type="match status" value="1"/>
</dbReference>